<keyword evidence="1" id="KW-0472">Membrane</keyword>
<reference evidence="2" key="1">
    <citation type="submission" date="2023-03" db="EMBL/GenBank/DDBJ databases">
        <authorList>
            <person name="Shen W."/>
            <person name="Cai J."/>
        </authorList>
    </citation>
    <scope>NUCLEOTIDE SEQUENCE</scope>
    <source>
        <strain evidence="2">K72-2</strain>
    </source>
</reference>
<feature type="transmembrane region" description="Helical" evidence="1">
    <location>
        <begin position="12"/>
        <end position="37"/>
    </location>
</feature>
<evidence type="ECO:0000313" key="3">
    <source>
        <dbReference type="Proteomes" id="UP001268896"/>
    </source>
</evidence>
<comment type="caution">
    <text evidence="2">The sequence shown here is derived from an EMBL/GenBank/DDBJ whole genome shotgun (WGS) entry which is preliminary data.</text>
</comment>
<keyword evidence="1" id="KW-1133">Transmembrane helix</keyword>
<proteinExistence type="predicted"/>
<name>A0AAW8UNZ8_ENTCA</name>
<dbReference type="RefSeq" id="WP_010749685.1">
    <property type="nucleotide sequence ID" value="NZ_CP066024.1"/>
</dbReference>
<dbReference type="EMBL" id="JARQDV010000010">
    <property type="protein sequence ID" value="MDT2965630.1"/>
    <property type="molecule type" value="Genomic_DNA"/>
</dbReference>
<sequence length="52" mass="5954">MKNRRITLLVTIFMIGAAVSPLVKLLIIAPCLVNLFMQYDEYDYKMNFGGVE</sequence>
<accession>A0AAW8UNZ8</accession>
<evidence type="ECO:0000313" key="2">
    <source>
        <dbReference type="EMBL" id="MDT2965630.1"/>
    </source>
</evidence>
<dbReference type="Proteomes" id="UP001268896">
    <property type="component" value="Unassembled WGS sequence"/>
</dbReference>
<dbReference type="AlphaFoldDB" id="A0AAW8UNZ8"/>
<gene>
    <name evidence="2" type="ORF">P7I32_13520</name>
</gene>
<keyword evidence="1" id="KW-0812">Transmembrane</keyword>
<protein>
    <submittedName>
        <fullName evidence="2">Uncharacterized protein</fullName>
    </submittedName>
</protein>
<evidence type="ECO:0000256" key="1">
    <source>
        <dbReference type="SAM" id="Phobius"/>
    </source>
</evidence>
<organism evidence="2 3">
    <name type="scientific">Enterococcus casseliflavus</name>
    <name type="common">Enterococcus flavescens</name>
    <dbReference type="NCBI Taxonomy" id="37734"/>
    <lineage>
        <taxon>Bacteria</taxon>
        <taxon>Bacillati</taxon>
        <taxon>Bacillota</taxon>
        <taxon>Bacilli</taxon>
        <taxon>Lactobacillales</taxon>
        <taxon>Enterococcaceae</taxon>
        <taxon>Enterococcus</taxon>
    </lineage>
</organism>